<reference evidence="2" key="1">
    <citation type="journal article" date="2023" name="Mol. Ecol. Resour.">
        <title>Chromosome-level genome assembly of a triploid poplar Populus alba 'Berolinensis'.</title>
        <authorList>
            <person name="Chen S."/>
            <person name="Yu Y."/>
            <person name="Wang X."/>
            <person name="Wang S."/>
            <person name="Zhang T."/>
            <person name="Zhou Y."/>
            <person name="He R."/>
            <person name="Meng N."/>
            <person name="Wang Y."/>
            <person name="Liu W."/>
            <person name="Liu Z."/>
            <person name="Liu J."/>
            <person name="Guo Q."/>
            <person name="Huang H."/>
            <person name="Sederoff R.R."/>
            <person name="Wang G."/>
            <person name="Qu G."/>
            <person name="Chen S."/>
        </authorList>
    </citation>
    <scope>NUCLEOTIDE SEQUENCE</scope>
    <source>
        <strain evidence="2">SC-2020</strain>
    </source>
</reference>
<keyword evidence="1" id="KW-0472">Membrane</keyword>
<feature type="transmembrane region" description="Helical" evidence="1">
    <location>
        <begin position="29"/>
        <end position="52"/>
    </location>
</feature>
<sequence>MVLLSLWVATSSGLTGFLGERAKICRGQLLWGGAVAGLSSLLGVAAAVWLAAGVGQMREAAGSV</sequence>
<dbReference type="Proteomes" id="UP001164929">
    <property type="component" value="Chromosome 19"/>
</dbReference>
<proteinExistence type="predicted"/>
<keyword evidence="3" id="KW-1185">Reference proteome</keyword>
<comment type="caution">
    <text evidence="2">The sequence shown here is derived from an EMBL/GenBank/DDBJ whole genome shotgun (WGS) entry which is preliminary data.</text>
</comment>
<evidence type="ECO:0000313" key="3">
    <source>
        <dbReference type="Proteomes" id="UP001164929"/>
    </source>
</evidence>
<evidence type="ECO:0000256" key="1">
    <source>
        <dbReference type="SAM" id="Phobius"/>
    </source>
</evidence>
<name>A0AAD6PQS9_9ROSI</name>
<evidence type="ECO:0000313" key="2">
    <source>
        <dbReference type="EMBL" id="KAJ6952331.1"/>
    </source>
</evidence>
<keyword evidence="1" id="KW-0812">Transmembrane</keyword>
<accession>A0AAD6PQS9</accession>
<dbReference type="EMBL" id="JAQIZT010000019">
    <property type="protein sequence ID" value="KAJ6952331.1"/>
    <property type="molecule type" value="Genomic_DNA"/>
</dbReference>
<protein>
    <submittedName>
        <fullName evidence="2">Uncharacterized protein</fullName>
    </submittedName>
</protein>
<dbReference type="AlphaFoldDB" id="A0AAD6PQS9"/>
<organism evidence="2 3">
    <name type="scientific">Populus alba x Populus x berolinensis</name>
    <dbReference type="NCBI Taxonomy" id="444605"/>
    <lineage>
        <taxon>Eukaryota</taxon>
        <taxon>Viridiplantae</taxon>
        <taxon>Streptophyta</taxon>
        <taxon>Embryophyta</taxon>
        <taxon>Tracheophyta</taxon>
        <taxon>Spermatophyta</taxon>
        <taxon>Magnoliopsida</taxon>
        <taxon>eudicotyledons</taxon>
        <taxon>Gunneridae</taxon>
        <taxon>Pentapetalae</taxon>
        <taxon>rosids</taxon>
        <taxon>fabids</taxon>
        <taxon>Malpighiales</taxon>
        <taxon>Salicaceae</taxon>
        <taxon>Saliceae</taxon>
        <taxon>Populus</taxon>
    </lineage>
</organism>
<gene>
    <name evidence="2" type="ORF">NC653_041465</name>
</gene>
<keyword evidence="1" id="KW-1133">Transmembrane helix</keyword>